<dbReference type="Pfam" id="PF02195">
    <property type="entry name" value="ParB_N"/>
    <property type="match status" value="1"/>
</dbReference>
<dbReference type="Proteomes" id="UP000248196">
    <property type="component" value="Unassembled WGS sequence"/>
</dbReference>
<dbReference type="CDD" id="cd16406">
    <property type="entry name" value="ParB_N_like"/>
    <property type="match status" value="1"/>
</dbReference>
<dbReference type="PANTHER" id="PTHR33375:SF7">
    <property type="entry name" value="CHROMOSOME 2-PARTITIONING PROTEIN PARB-RELATED"/>
    <property type="match status" value="1"/>
</dbReference>
<dbReference type="GO" id="GO:0005694">
    <property type="term" value="C:chromosome"/>
    <property type="evidence" value="ECO:0007669"/>
    <property type="project" value="TreeGrafter"/>
</dbReference>
<dbReference type="AlphaFoldDB" id="A0A318NRU7"/>
<dbReference type="OrthoDB" id="9813122at2"/>
<comment type="caution">
    <text evidence="3">The sequence shown here is derived from an EMBL/GenBank/DDBJ whole genome shotgun (WGS) entry which is preliminary data.</text>
</comment>
<proteinExistence type="predicted"/>
<dbReference type="SUPFAM" id="SSF110849">
    <property type="entry name" value="ParB/Sulfiredoxin"/>
    <property type="match status" value="1"/>
</dbReference>
<dbReference type="Gene3D" id="1.10.10.2830">
    <property type="match status" value="1"/>
</dbReference>
<feature type="compositionally biased region" description="Low complexity" evidence="1">
    <location>
        <begin position="663"/>
        <end position="681"/>
    </location>
</feature>
<evidence type="ECO:0000313" key="4">
    <source>
        <dbReference type="Proteomes" id="UP000248196"/>
    </source>
</evidence>
<dbReference type="Pfam" id="PF17762">
    <property type="entry name" value="HTH_ParB"/>
    <property type="match status" value="1"/>
</dbReference>
<dbReference type="SUPFAM" id="SSF109709">
    <property type="entry name" value="KorB DNA-binding domain-like"/>
    <property type="match status" value="1"/>
</dbReference>
<dbReference type="PANTHER" id="PTHR33375">
    <property type="entry name" value="CHROMOSOME-PARTITIONING PROTEIN PARB-RELATED"/>
    <property type="match status" value="1"/>
</dbReference>
<evidence type="ECO:0000313" key="3">
    <source>
        <dbReference type="EMBL" id="PYD36561.1"/>
    </source>
</evidence>
<organism evidence="3 4">
    <name type="scientific">Serratia plymuthica</name>
    <dbReference type="NCBI Taxonomy" id="82996"/>
    <lineage>
        <taxon>Bacteria</taxon>
        <taxon>Pseudomonadati</taxon>
        <taxon>Pseudomonadota</taxon>
        <taxon>Gammaproteobacteria</taxon>
        <taxon>Enterobacterales</taxon>
        <taxon>Yersiniaceae</taxon>
        <taxon>Serratia</taxon>
    </lineage>
</organism>
<gene>
    <name evidence="3" type="ORF">CT690_23740</name>
</gene>
<dbReference type="InterPro" id="IPR050336">
    <property type="entry name" value="Chromosome_partition/occlusion"/>
</dbReference>
<evidence type="ECO:0000256" key="1">
    <source>
        <dbReference type="SAM" id="MobiDB-lite"/>
    </source>
</evidence>
<dbReference type="EMBL" id="PESE01000011">
    <property type="protein sequence ID" value="PYD36561.1"/>
    <property type="molecule type" value="Genomic_DNA"/>
</dbReference>
<feature type="domain" description="ParB-like N-terminal" evidence="2">
    <location>
        <begin position="44"/>
        <end position="146"/>
    </location>
</feature>
<dbReference type="RefSeq" id="WP_004953887.1">
    <property type="nucleotide sequence ID" value="NZ_PESE01000011.1"/>
</dbReference>
<dbReference type="Gene3D" id="3.90.1530.30">
    <property type="match status" value="1"/>
</dbReference>
<evidence type="ECO:0000259" key="2">
    <source>
        <dbReference type="SMART" id="SM00470"/>
    </source>
</evidence>
<sequence>MSNIDTNAPTASKSTAKKRSAKAEPAKTATDQFVEAALANAPVEIVMLKQLTKTHLNARKTPPTAAEIAELATSIEGAGLLQNLVVFRNEDGSYGVPAGETRRLALILLMEQGRAAAGVLVTPEFPVVVKVVDKDKARAISYAENGQRSNLKPADQLENFRDMAEDGTPVEQIAAILGYRTAHVRKCLKLTTMAPQLQELLKTNEITLDQLAALAASDDHQRQIQVWKNARFSDHYQTPKALRESVLNDEVSAADSALVGFVGLEAYKAAGGETREDLFAESVILTNPQQLETLAIAKLQDAADVVAKNEGWAWGLGRYSEVKSYNGDEKLFEILRRNKKLTDEQHMELDQLVAEKVSLMSPDADDEWEHAPRVEQITARLAEINAAAEINMWSAEERATTGVVAYLDKGKICIQRGLMKVEDIKQREKVEREKIQKETPPSEKGLSQALVTSLSAERTLAVSAALAQNPTVALAMHTYTLVRKIFAKGYFYVMHTTVDSKRSECLKQSAEAGSESGIANQKLNELHEGWLSRFPEGAFEGFDWLLAWPQEDVLALLAYCVSQGIDGVSCHLSNKRVANELAPLETALDFNIGEWWKPTSANYFSRIGKDQIVDALSSAGRTGNARDAEGMKRKEAAEFAESVLKETNWLPSCMATAEALPQADTSTDTDSTTAADDSAAA</sequence>
<dbReference type="InterPro" id="IPR036086">
    <property type="entry name" value="ParB/Sulfiredoxin_sf"/>
</dbReference>
<name>A0A318NRU7_SERPL</name>
<reference evidence="3 4" key="1">
    <citation type="submission" date="2017-11" db="EMBL/GenBank/DDBJ databases">
        <title>Genome sequence of the oocydin A producing rhizobacterium Serratia plymuthica 4Rx5.</title>
        <authorList>
            <person name="Matilla M.A."/>
            <person name="Udaondo Z."/>
            <person name="Salmond G.P.C."/>
        </authorList>
    </citation>
    <scope>NUCLEOTIDE SEQUENCE [LARGE SCALE GENOMIC DNA]</scope>
    <source>
        <strain evidence="3 4">4Rx5</strain>
    </source>
</reference>
<dbReference type="SMART" id="SM00470">
    <property type="entry name" value="ParB"/>
    <property type="match status" value="1"/>
</dbReference>
<accession>A0A318NRU7</accession>
<feature type="region of interest" description="Disordered" evidence="1">
    <location>
        <begin position="1"/>
        <end position="26"/>
    </location>
</feature>
<feature type="region of interest" description="Disordered" evidence="1">
    <location>
        <begin position="655"/>
        <end position="681"/>
    </location>
</feature>
<protein>
    <submittedName>
        <fullName evidence="3">Chromosome partitioning protein</fullName>
    </submittedName>
</protein>
<dbReference type="GO" id="GO:0007059">
    <property type="term" value="P:chromosome segregation"/>
    <property type="evidence" value="ECO:0007669"/>
    <property type="project" value="TreeGrafter"/>
</dbReference>
<dbReference type="InterPro" id="IPR041468">
    <property type="entry name" value="HTH_ParB/Spo0J"/>
</dbReference>
<dbReference type="InterPro" id="IPR003115">
    <property type="entry name" value="ParB_N"/>
</dbReference>